<evidence type="ECO:0000313" key="2">
    <source>
        <dbReference type="EMBL" id="MBI3627261.1"/>
    </source>
</evidence>
<dbReference type="Proteomes" id="UP000808388">
    <property type="component" value="Unassembled WGS sequence"/>
</dbReference>
<keyword evidence="1" id="KW-1133">Transmembrane helix</keyword>
<reference evidence="2" key="1">
    <citation type="submission" date="2020-07" db="EMBL/GenBank/DDBJ databases">
        <title>Huge and variable diversity of episymbiotic CPR bacteria and DPANN archaea in groundwater ecosystems.</title>
        <authorList>
            <person name="He C.Y."/>
            <person name="Keren R."/>
            <person name="Whittaker M."/>
            <person name="Farag I.F."/>
            <person name="Doudna J."/>
            <person name="Cate J.H.D."/>
            <person name="Banfield J.F."/>
        </authorList>
    </citation>
    <scope>NUCLEOTIDE SEQUENCE</scope>
    <source>
        <strain evidence="2">NC_groundwater_972_Pr1_S-0.2um_49_27</strain>
    </source>
</reference>
<name>A0A9D6LQL3_9BACT</name>
<proteinExistence type="predicted"/>
<evidence type="ECO:0000313" key="3">
    <source>
        <dbReference type="Proteomes" id="UP000808388"/>
    </source>
</evidence>
<accession>A0A9D6LQL3</accession>
<dbReference type="EMBL" id="JACQCQ010000002">
    <property type="protein sequence ID" value="MBI3627261.1"/>
    <property type="molecule type" value="Genomic_DNA"/>
</dbReference>
<organism evidence="2 3">
    <name type="scientific">Candidatus Sungiibacteriota bacterium</name>
    <dbReference type="NCBI Taxonomy" id="2750080"/>
    <lineage>
        <taxon>Bacteria</taxon>
        <taxon>Candidatus Sungiibacteriota</taxon>
    </lineage>
</organism>
<protein>
    <submittedName>
        <fullName evidence="2">Uncharacterized protein</fullName>
    </submittedName>
</protein>
<gene>
    <name evidence="2" type="ORF">HY220_00715</name>
</gene>
<sequence>MAYPQDEIARLREMLRLDQMSPEELVRFLKLFWEITESKVLERGAEGKDVFNAGLAEWLLTIAVVAIVRSFIDRADKRAIVRTLKASLPAKIWEVCRPLCEPLLSIPGE</sequence>
<comment type="caution">
    <text evidence="2">The sequence shown here is derived from an EMBL/GenBank/DDBJ whole genome shotgun (WGS) entry which is preliminary data.</text>
</comment>
<keyword evidence="1" id="KW-0472">Membrane</keyword>
<evidence type="ECO:0000256" key="1">
    <source>
        <dbReference type="SAM" id="Phobius"/>
    </source>
</evidence>
<keyword evidence="1" id="KW-0812">Transmembrane</keyword>
<dbReference type="AlphaFoldDB" id="A0A9D6LQL3"/>
<feature type="transmembrane region" description="Helical" evidence="1">
    <location>
        <begin position="50"/>
        <end position="72"/>
    </location>
</feature>